<accession>A0A2Z6E5Y1</accession>
<proteinExistence type="predicted"/>
<dbReference type="KEGG" id="rbd:ALSL_1748"/>
<dbReference type="AlphaFoldDB" id="A0A2Z6E5Y1"/>
<organism evidence="1 2">
    <name type="scientific">Aerosticca soli</name>
    <dbReference type="NCBI Taxonomy" id="2010829"/>
    <lineage>
        <taxon>Bacteria</taxon>
        <taxon>Pseudomonadati</taxon>
        <taxon>Pseudomonadota</taxon>
        <taxon>Gammaproteobacteria</taxon>
        <taxon>Lysobacterales</taxon>
        <taxon>Rhodanobacteraceae</taxon>
        <taxon>Aerosticca</taxon>
    </lineage>
</organism>
<name>A0A2Z6E5Y1_9GAMM</name>
<gene>
    <name evidence="1" type="ORF">ALSL_1748</name>
</gene>
<reference evidence="2" key="1">
    <citation type="submission" date="2018-04" db="EMBL/GenBank/DDBJ databases">
        <authorList>
            <person name="Watanabe M."/>
            <person name="Kojima H."/>
        </authorList>
    </citation>
    <scope>NUCLEOTIDE SEQUENCE [LARGE SCALE GENOMIC DNA]</scope>
    <source>
        <strain evidence="2">Dysh456</strain>
    </source>
</reference>
<dbReference type="EMBL" id="AP018560">
    <property type="protein sequence ID" value="BBD80397.1"/>
    <property type="molecule type" value="Genomic_DNA"/>
</dbReference>
<keyword evidence="2" id="KW-1185">Reference proteome</keyword>
<sequence length="47" mass="4871">MLLLVHGIPRDVGHRPGARPACRVAPMLGPAGVFLKATPLGSAIMKP</sequence>
<evidence type="ECO:0000313" key="1">
    <source>
        <dbReference type="EMBL" id="BBD80397.1"/>
    </source>
</evidence>
<evidence type="ECO:0000313" key="2">
    <source>
        <dbReference type="Proteomes" id="UP000270530"/>
    </source>
</evidence>
<dbReference type="Proteomes" id="UP000270530">
    <property type="component" value="Chromosome"/>
</dbReference>
<reference evidence="2" key="2">
    <citation type="submission" date="2018-06" db="EMBL/GenBank/DDBJ databases">
        <title>Genome sequence of Rhodanobacteraceae bacterium strain Dysh456.</title>
        <authorList>
            <person name="Fukui M."/>
        </authorList>
    </citation>
    <scope>NUCLEOTIDE SEQUENCE [LARGE SCALE GENOMIC DNA]</scope>
    <source>
        <strain evidence="2">Dysh456</strain>
    </source>
</reference>
<protein>
    <submittedName>
        <fullName evidence="1">Uncharacterized protein</fullName>
    </submittedName>
</protein>